<reference evidence="1 2" key="1">
    <citation type="submission" date="2018-04" db="EMBL/GenBank/DDBJ databases">
        <title>Pararhodobacter oceanense sp. nov., isolated from marine intertidal sediment.</title>
        <authorList>
            <person name="Wang X.-L."/>
            <person name="Du Z.-J."/>
        </authorList>
    </citation>
    <scope>NUCLEOTIDE SEQUENCE [LARGE SCALE GENOMIC DNA]</scope>
    <source>
        <strain evidence="1 2">AM505</strain>
    </source>
</reference>
<dbReference type="RefSeq" id="WP_116557341.1">
    <property type="nucleotide sequence ID" value="NZ_QDKM01000002.1"/>
</dbReference>
<dbReference type="AlphaFoldDB" id="A0A2T8HVK4"/>
<evidence type="ECO:0000313" key="2">
    <source>
        <dbReference type="Proteomes" id="UP000245911"/>
    </source>
</evidence>
<organism evidence="1 2">
    <name type="scientific">Pararhodobacter oceanensis</name>
    <dbReference type="NCBI Taxonomy" id="2172121"/>
    <lineage>
        <taxon>Bacteria</taxon>
        <taxon>Pseudomonadati</taxon>
        <taxon>Pseudomonadota</taxon>
        <taxon>Alphaproteobacteria</taxon>
        <taxon>Rhodobacterales</taxon>
        <taxon>Paracoccaceae</taxon>
        <taxon>Pararhodobacter</taxon>
    </lineage>
</organism>
<keyword evidence="2" id="KW-1185">Reference proteome</keyword>
<name>A0A2T8HVK4_9RHOB</name>
<evidence type="ECO:0000313" key="1">
    <source>
        <dbReference type="EMBL" id="PVH29456.1"/>
    </source>
</evidence>
<dbReference type="Proteomes" id="UP000245911">
    <property type="component" value="Unassembled WGS sequence"/>
</dbReference>
<dbReference type="EMBL" id="QDKM01000002">
    <property type="protein sequence ID" value="PVH29456.1"/>
    <property type="molecule type" value="Genomic_DNA"/>
</dbReference>
<proteinExistence type="predicted"/>
<accession>A0A2T8HVK4</accession>
<gene>
    <name evidence="1" type="ORF">DDE20_04795</name>
</gene>
<comment type="caution">
    <text evidence="1">The sequence shown here is derived from an EMBL/GenBank/DDBJ whole genome shotgun (WGS) entry which is preliminary data.</text>
</comment>
<protein>
    <submittedName>
        <fullName evidence="1">Uncharacterized protein</fullName>
    </submittedName>
</protein>
<sequence>MTDAELTFRVWWQKGQLEAAVPAWKDRVYEASKYAGRDKAAFEAKVGQRRSRSLFKTLEALESAMFRIKPDWSNDATLSDVAMQMEAVLRGRFAGIPDKVMSELINRYMFSYR</sequence>